<evidence type="ECO:0000256" key="17">
    <source>
        <dbReference type="ARBA" id="ARBA00023242"/>
    </source>
</evidence>
<sequence length="361" mass="40315">MNDTVDKLVIFLAKRDGIDKLVKTFQYVSKLVSWQVETTHPDLANRFKQWEVSSGLSRKAFRTGRFLTGFNGLRRNPGATPTFKFLAVLANAGEMVYFFFDHFLWLSRIGTLDAKLAKRMSFISAFGESFGYIFFIVSDLIIMKQGVEAERKLIALQEEEENSKDAKEKIRKIRGDRVMRLMAVAANVADLIIGAAEIEPNPFCNHPLSLGISGLVSAWAGWLQRSSSLPPVARAPPPPPPPNQLKLAAMAIDLNVRLRSADMPLAMQERAIRRARALVDANNPGITKPTQFAMCLKKEFDALYGPAWHCIVGKSFGSFVTHAGGGFLYFSVDKLCFLLFKTEVRPLVKPPSLHRLKINNA</sequence>
<name>A0A7J9KP78_GOSSC</name>
<keyword evidence="19" id="KW-1133">Transmembrane helix</keyword>
<comment type="subunit">
    <text evidence="6">Homooligomer. Interacts with ARC5 and FIS1B on peroxisomes.</text>
</comment>
<keyword evidence="19" id="KW-0812">Transmembrane</keyword>
<evidence type="ECO:0000256" key="13">
    <source>
        <dbReference type="ARBA" id="ARBA00022927"/>
    </source>
</evidence>
<evidence type="ECO:0000256" key="9">
    <source>
        <dbReference type="ARBA" id="ARBA00022490"/>
    </source>
</evidence>
<feature type="coiled-coil region" evidence="18">
    <location>
        <begin position="149"/>
        <end position="176"/>
    </location>
</feature>
<keyword evidence="21" id="KW-1185">Reference proteome</keyword>
<evidence type="ECO:0000313" key="20">
    <source>
        <dbReference type="EMBL" id="MBA0848277.1"/>
    </source>
</evidence>
<dbReference type="PANTHER" id="PTHR12652:SF17">
    <property type="entry name" value="PEROXISOMAL MEMBRANE PROTEIN 11B"/>
    <property type="match status" value="1"/>
</dbReference>
<evidence type="ECO:0000256" key="18">
    <source>
        <dbReference type="SAM" id="Coils"/>
    </source>
</evidence>
<keyword evidence="9" id="KW-0963">Cytoplasm</keyword>
<keyword evidence="12" id="KW-0509">mRNA transport</keyword>
<keyword evidence="15" id="KW-0576">Peroxisome</keyword>
<dbReference type="GO" id="GO:0044375">
    <property type="term" value="P:regulation of peroxisome size"/>
    <property type="evidence" value="ECO:0007669"/>
    <property type="project" value="UniProtKB-ARBA"/>
</dbReference>
<dbReference type="GO" id="GO:0051028">
    <property type="term" value="P:mRNA transport"/>
    <property type="evidence" value="ECO:0007669"/>
    <property type="project" value="UniProtKB-KW"/>
</dbReference>
<evidence type="ECO:0000256" key="2">
    <source>
        <dbReference type="ARBA" id="ARBA00004123"/>
    </source>
</evidence>
<dbReference type="AlphaFoldDB" id="A0A7J9KP78"/>
<comment type="function">
    <text evidence="1">Involved in peroxisomal proliferation. Promotes peroxisomal duplication, aggregation or elongation without fission.</text>
</comment>
<evidence type="ECO:0000256" key="19">
    <source>
        <dbReference type="SAM" id="Phobius"/>
    </source>
</evidence>
<evidence type="ECO:0000256" key="15">
    <source>
        <dbReference type="ARBA" id="ARBA00023140"/>
    </source>
</evidence>
<dbReference type="GO" id="GO:0016559">
    <property type="term" value="P:peroxisome fission"/>
    <property type="evidence" value="ECO:0007669"/>
    <property type="project" value="InterPro"/>
</dbReference>
<dbReference type="GO" id="GO:0007017">
    <property type="term" value="P:microtubule-based process"/>
    <property type="evidence" value="ECO:0007669"/>
    <property type="project" value="InterPro"/>
</dbReference>
<keyword evidence="13" id="KW-0653">Protein transport</keyword>
<dbReference type="GO" id="GO:0015031">
    <property type="term" value="P:protein transport"/>
    <property type="evidence" value="ECO:0007669"/>
    <property type="project" value="UniProtKB-KW"/>
</dbReference>
<dbReference type="FunFam" id="3.30.740.10:FF:000005">
    <property type="entry name" value="Dynein light chain"/>
    <property type="match status" value="1"/>
</dbReference>
<dbReference type="OrthoDB" id="411017at2759"/>
<feature type="transmembrane region" description="Helical" evidence="19">
    <location>
        <begin position="120"/>
        <end position="142"/>
    </location>
</feature>
<dbReference type="InterPro" id="IPR037177">
    <property type="entry name" value="DLC_sf"/>
</dbReference>
<keyword evidence="16" id="KW-0206">Cytoskeleton</keyword>
<evidence type="ECO:0000256" key="1">
    <source>
        <dbReference type="ARBA" id="ARBA00002503"/>
    </source>
</evidence>
<keyword evidence="17" id="KW-0539">Nucleus</keyword>
<keyword evidence="18" id="KW-0175">Coiled coil</keyword>
<comment type="subcellular location">
    <subcellularLocation>
        <location evidence="3">Cytoplasm</location>
        <location evidence="3">Cytoskeleton</location>
    </subcellularLocation>
    <subcellularLocation>
        <location evidence="2">Nucleus</location>
    </subcellularLocation>
    <subcellularLocation>
        <location evidence="4">Peroxisome membrane</location>
        <topology evidence="4">Multi-pass membrane protein</topology>
    </subcellularLocation>
</comment>
<evidence type="ECO:0000256" key="8">
    <source>
        <dbReference type="ARBA" id="ARBA00022448"/>
    </source>
</evidence>
<evidence type="ECO:0000256" key="5">
    <source>
        <dbReference type="ARBA" id="ARBA00008194"/>
    </source>
</evidence>
<keyword evidence="10" id="KW-0962">Peroxisome biogenesis</keyword>
<dbReference type="InterPro" id="IPR001372">
    <property type="entry name" value="Dynein_light_chain_typ-1/2"/>
</dbReference>
<keyword evidence="11" id="KW-0493">Microtubule</keyword>
<feature type="transmembrane region" description="Helical" evidence="19">
    <location>
        <begin position="83"/>
        <end position="100"/>
    </location>
</feature>
<dbReference type="GO" id="GO:0005874">
    <property type="term" value="C:microtubule"/>
    <property type="evidence" value="ECO:0007669"/>
    <property type="project" value="UniProtKB-KW"/>
</dbReference>
<comment type="similarity">
    <text evidence="5">Belongs to the peroxin-11 family.</text>
</comment>
<dbReference type="GO" id="GO:0030286">
    <property type="term" value="C:dynein complex"/>
    <property type="evidence" value="ECO:0007669"/>
    <property type="project" value="InterPro"/>
</dbReference>
<evidence type="ECO:0000256" key="4">
    <source>
        <dbReference type="ARBA" id="ARBA00004585"/>
    </source>
</evidence>
<dbReference type="Proteomes" id="UP000593576">
    <property type="component" value="Unassembled WGS sequence"/>
</dbReference>
<dbReference type="GO" id="GO:0005634">
    <property type="term" value="C:nucleus"/>
    <property type="evidence" value="ECO:0007669"/>
    <property type="project" value="UniProtKB-SubCell"/>
</dbReference>
<evidence type="ECO:0000256" key="12">
    <source>
        <dbReference type="ARBA" id="ARBA00022816"/>
    </source>
</evidence>
<dbReference type="SUPFAM" id="SSF54648">
    <property type="entry name" value="DLC"/>
    <property type="match status" value="1"/>
</dbReference>
<dbReference type="Pfam" id="PF05648">
    <property type="entry name" value="PEX11"/>
    <property type="match status" value="1"/>
</dbReference>
<evidence type="ECO:0000256" key="3">
    <source>
        <dbReference type="ARBA" id="ARBA00004245"/>
    </source>
</evidence>
<dbReference type="SMART" id="SM01375">
    <property type="entry name" value="Dynein_light"/>
    <property type="match status" value="1"/>
</dbReference>
<dbReference type="EMBL" id="JABFAF010000001">
    <property type="protein sequence ID" value="MBA0848277.1"/>
    <property type="molecule type" value="Genomic_DNA"/>
</dbReference>
<dbReference type="Gene3D" id="3.30.740.10">
    <property type="entry name" value="Protein Inhibitor Of Neuronal Nitric Oxide Synthase"/>
    <property type="match status" value="1"/>
</dbReference>
<keyword evidence="14 19" id="KW-0472">Membrane</keyword>
<proteinExistence type="inferred from homology"/>
<comment type="caution">
    <text evidence="20">The sequence shown here is derived from an EMBL/GenBank/DDBJ whole genome shotgun (WGS) entry which is preliminary data.</text>
</comment>
<keyword evidence="8" id="KW-0813">Transport</keyword>
<dbReference type="PANTHER" id="PTHR12652">
    <property type="entry name" value="PEROXISOMAL BIOGENESIS FACTOR 11"/>
    <property type="match status" value="1"/>
</dbReference>
<evidence type="ECO:0000256" key="16">
    <source>
        <dbReference type="ARBA" id="ARBA00023212"/>
    </source>
</evidence>
<evidence type="ECO:0000256" key="11">
    <source>
        <dbReference type="ARBA" id="ARBA00022701"/>
    </source>
</evidence>
<organism evidence="20 21">
    <name type="scientific">Gossypium schwendimanii</name>
    <name type="common">Cotton</name>
    <dbReference type="NCBI Taxonomy" id="34291"/>
    <lineage>
        <taxon>Eukaryota</taxon>
        <taxon>Viridiplantae</taxon>
        <taxon>Streptophyta</taxon>
        <taxon>Embryophyta</taxon>
        <taxon>Tracheophyta</taxon>
        <taxon>Spermatophyta</taxon>
        <taxon>Magnoliopsida</taxon>
        <taxon>eudicotyledons</taxon>
        <taxon>Gunneridae</taxon>
        <taxon>Pentapetalae</taxon>
        <taxon>rosids</taxon>
        <taxon>malvids</taxon>
        <taxon>Malvales</taxon>
        <taxon>Malvaceae</taxon>
        <taxon>Malvoideae</taxon>
        <taxon>Gossypium</taxon>
    </lineage>
</organism>
<dbReference type="GO" id="GO:0005778">
    <property type="term" value="C:peroxisomal membrane"/>
    <property type="evidence" value="ECO:0007669"/>
    <property type="project" value="UniProtKB-SubCell"/>
</dbReference>
<dbReference type="InterPro" id="IPR008733">
    <property type="entry name" value="PEX11"/>
</dbReference>
<evidence type="ECO:0000256" key="10">
    <source>
        <dbReference type="ARBA" id="ARBA00022593"/>
    </source>
</evidence>
<accession>A0A7J9KP78</accession>
<evidence type="ECO:0000256" key="7">
    <source>
        <dbReference type="ARBA" id="ARBA00015062"/>
    </source>
</evidence>
<dbReference type="Pfam" id="PF01221">
    <property type="entry name" value="Dynein_light"/>
    <property type="match status" value="1"/>
</dbReference>
<reference evidence="20 21" key="1">
    <citation type="journal article" date="2019" name="Genome Biol. Evol.">
        <title>Insights into the evolution of the New World diploid cottons (Gossypium, subgenus Houzingenia) based on genome sequencing.</title>
        <authorList>
            <person name="Grover C.E."/>
            <person name="Arick M.A. 2nd"/>
            <person name="Thrash A."/>
            <person name="Conover J.L."/>
            <person name="Sanders W.S."/>
            <person name="Peterson D.G."/>
            <person name="Frelichowski J.E."/>
            <person name="Scheffler J.A."/>
            <person name="Scheffler B.E."/>
            <person name="Wendel J.F."/>
        </authorList>
    </citation>
    <scope>NUCLEOTIDE SEQUENCE [LARGE SCALE GENOMIC DNA]</scope>
    <source>
        <strain evidence="20">1</strain>
        <tissue evidence="20">Leaf</tissue>
    </source>
</reference>
<evidence type="ECO:0000256" key="14">
    <source>
        <dbReference type="ARBA" id="ARBA00023136"/>
    </source>
</evidence>
<dbReference type="GO" id="GO:0042802">
    <property type="term" value="F:identical protein binding"/>
    <property type="evidence" value="ECO:0007669"/>
    <property type="project" value="UniProtKB-ARBA"/>
</dbReference>
<protein>
    <recommendedName>
        <fullName evidence="7">Dynein light chain 1, cytoplasmic</fullName>
    </recommendedName>
</protein>
<gene>
    <name evidence="20" type="ORF">Goshw_030461</name>
</gene>
<evidence type="ECO:0000313" key="21">
    <source>
        <dbReference type="Proteomes" id="UP000593576"/>
    </source>
</evidence>
<evidence type="ECO:0000256" key="6">
    <source>
        <dbReference type="ARBA" id="ARBA00011340"/>
    </source>
</evidence>